<dbReference type="SUPFAM" id="SSF52794">
    <property type="entry name" value="PTS system IIB component-like"/>
    <property type="match status" value="1"/>
</dbReference>
<keyword evidence="5" id="KW-0598">Phosphotransferase system</keyword>
<dbReference type="PANTHER" id="PTHR34581">
    <property type="entry name" value="PTS SYSTEM N,N'-DIACETYLCHITOBIOSE-SPECIFIC EIIB COMPONENT"/>
    <property type="match status" value="1"/>
</dbReference>
<dbReference type="InterPro" id="IPR036095">
    <property type="entry name" value="PTS_EIIB-like_sf"/>
</dbReference>
<dbReference type="PROSITE" id="PS51100">
    <property type="entry name" value="PTS_EIIB_TYPE_3"/>
    <property type="match status" value="1"/>
</dbReference>
<evidence type="ECO:0000256" key="5">
    <source>
        <dbReference type="ARBA" id="ARBA00022683"/>
    </source>
</evidence>
<dbReference type="CDD" id="cd05564">
    <property type="entry name" value="PTS_IIB_chitobiose_lichenan"/>
    <property type="match status" value="1"/>
</dbReference>
<protein>
    <submittedName>
        <fullName evidence="10">PTS sugar transporter subunit IIB</fullName>
    </submittedName>
</protein>
<gene>
    <name evidence="10" type="ORF">HFZ78_06825</name>
</gene>
<organism evidence="10 11">
    <name type="scientific">Priestia megaterium</name>
    <name type="common">Bacillus megaterium</name>
    <dbReference type="NCBI Taxonomy" id="1404"/>
    <lineage>
        <taxon>Bacteria</taxon>
        <taxon>Bacillati</taxon>
        <taxon>Bacillota</taxon>
        <taxon>Bacilli</taxon>
        <taxon>Bacillales</taxon>
        <taxon>Bacillaceae</taxon>
        <taxon>Priestia</taxon>
    </lineage>
</organism>
<keyword evidence="3 10" id="KW-0762">Sugar transport</keyword>
<dbReference type="InterPro" id="IPR051819">
    <property type="entry name" value="PTS_sugar-specific_EIIB"/>
</dbReference>
<keyword evidence="6" id="KW-0418">Kinase</keyword>
<evidence type="ECO:0000256" key="2">
    <source>
        <dbReference type="ARBA" id="ARBA00022553"/>
    </source>
</evidence>
<dbReference type="GO" id="GO:0009401">
    <property type="term" value="P:phosphoenolpyruvate-dependent sugar phosphotransferase system"/>
    <property type="evidence" value="ECO:0007669"/>
    <property type="project" value="UniProtKB-KW"/>
</dbReference>
<reference evidence="10 11" key="1">
    <citation type="submission" date="2020-04" db="EMBL/GenBank/DDBJ databases">
        <title>Genome-Wide Identification of 5-Methylcytosine Sites in Bacterial Genomes By High-Throughput Sequencing of MspJI Restriction Fragments.</title>
        <authorList>
            <person name="Wu V."/>
        </authorList>
    </citation>
    <scope>NUCLEOTIDE SEQUENCE [LARGE SCALE GENOMIC DNA]</scope>
    <source>
        <strain evidence="10 11">S2</strain>
    </source>
</reference>
<dbReference type="EMBL" id="CP051128">
    <property type="protein sequence ID" value="QIZ06454.1"/>
    <property type="molecule type" value="Genomic_DNA"/>
</dbReference>
<dbReference type="PANTHER" id="PTHR34581:SF2">
    <property type="entry name" value="PTS SYSTEM N,N'-DIACETYLCHITOBIOSE-SPECIFIC EIIB COMPONENT"/>
    <property type="match status" value="1"/>
</dbReference>
<evidence type="ECO:0000256" key="4">
    <source>
        <dbReference type="ARBA" id="ARBA00022679"/>
    </source>
</evidence>
<proteinExistence type="predicted"/>
<dbReference type="GO" id="GO:0008982">
    <property type="term" value="F:protein-N(PI)-phosphohistidine-sugar phosphotransferase activity"/>
    <property type="evidence" value="ECO:0007669"/>
    <property type="project" value="InterPro"/>
</dbReference>
<evidence type="ECO:0000256" key="3">
    <source>
        <dbReference type="ARBA" id="ARBA00022597"/>
    </source>
</evidence>
<keyword evidence="4" id="KW-0808">Transferase</keyword>
<dbReference type="AlphaFoldDB" id="A0A6H1NYQ8"/>
<dbReference type="Gene3D" id="3.40.50.2300">
    <property type="match status" value="1"/>
</dbReference>
<feature type="signal peptide" evidence="8">
    <location>
        <begin position="1"/>
        <end position="17"/>
    </location>
</feature>
<keyword evidence="2" id="KW-0597">Phosphoprotein</keyword>
<dbReference type="Pfam" id="PF02302">
    <property type="entry name" value="PTS_IIB"/>
    <property type="match status" value="1"/>
</dbReference>
<feature type="chain" id="PRO_5039547017" evidence="8">
    <location>
        <begin position="18"/>
        <end position="106"/>
    </location>
</feature>
<evidence type="ECO:0000256" key="7">
    <source>
        <dbReference type="PROSITE-ProRule" id="PRU00423"/>
    </source>
</evidence>
<keyword evidence="1" id="KW-0813">Transport</keyword>
<evidence type="ECO:0000256" key="6">
    <source>
        <dbReference type="ARBA" id="ARBA00022777"/>
    </source>
</evidence>
<dbReference type="Proteomes" id="UP000501868">
    <property type="component" value="Chromosome"/>
</dbReference>
<dbReference type="InterPro" id="IPR013012">
    <property type="entry name" value="PTS_EIIB_3"/>
</dbReference>
<accession>A0A6H1NYQ8</accession>
<evidence type="ECO:0000259" key="9">
    <source>
        <dbReference type="PROSITE" id="PS51100"/>
    </source>
</evidence>
<evidence type="ECO:0000313" key="10">
    <source>
        <dbReference type="EMBL" id="QIZ06454.1"/>
    </source>
</evidence>
<reference evidence="10 11" key="2">
    <citation type="submission" date="2020-04" db="EMBL/GenBank/DDBJ databases">
        <authorList>
            <person name="Fomenkov A."/>
            <person name="Anton B.P."/>
            <person name="Roberts R.J."/>
        </authorList>
    </citation>
    <scope>NUCLEOTIDE SEQUENCE [LARGE SCALE GENOMIC DNA]</scope>
    <source>
        <strain evidence="10 11">S2</strain>
    </source>
</reference>
<keyword evidence="8" id="KW-0732">Signal</keyword>
<evidence type="ECO:0000256" key="1">
    <source>
        <dbReference type="ARBA" id="ARBA00022448"/>
    </source>
</evidence>
<dbReference type="InterPro" id="IPR003501">
    <property type="entry name" value="PTS_EIIB_2/3"/>
</dbReference>
<feature type="domain" description="PTS EIIB type-3" evidence="9">
    <location>
        <begin position="1"/>
        <end position="106"/>
    </location>
</feature>
<evidence type="ECO:0000256" key="8">
    <source>
        <dbReference type="SAM" id="SignalP"/>
    </source>
</evidence>
<name>A0A6H1NYQ8_PRIMG</name>
<evidence type="ECO:0000313" key="11">
    <source>
        <dbReference type="Proteomes" id="UP000501868"/>
    </source>
</evidence>
<dbReference type="GO" id="GO:0016301">
    <property type="term" value="F:kinase activity"/>
    <property type="evidence" value="ECO:0007669"/>
    <property type="project" value="UniProtKB-KW"/>
</dbReference>
<feature type="modified residue" description="Phosphocysteine; by EIIA" evidence="7">
    <location>
        <position position="7"/>
    </location>
</feature>
<sequence>MKILLCCGAGASTSLVAQCMMDSLPENEKGNYIINAITYDLFLDNYKNYDVVLLGPQIRYKKKALEKEAMADNIPVDVINSMDYALQNGAKIIEHAKQLYKKAHSA</sequence>